<comment type="caution">
    <text evidence="1">The sequence shown here is derived from an EMBL/GenBank/DDBJ whole genome shotgun (WGS) entry which is preliminary data.</text>
</comment>
<gene>
    <name evidence="1" type="ORF">CEXT_288641</name>
</gene>
<dbReference type="AlphaFoldDB" id="A0AAV4QH89"/>
<dbReference type="Proteomes" id="UP001054945">
    <property type="component" value="Unassembled WGS sequence"/>
</dbReference>
<protein>
    <submittedName>
        <fullName evidence="1">Uncharacterized protein</fullName>
    </submittedName>
</protein>
<keyword evidence="2" id="KW-1185">Reference proteome</keyword>
<sequence length="70" mass="8015">MKGLIQSDTTEQTMHELSVMQKLQGEIPVLYENDIGIWTEIISLVSLGRDWTPYSLRVDPLINRSLLIKS</sequence>
<organism evidence="1 2">
    <name type="scientific">Caerostris extrusa</name>
    <name type="common">Bark spider</name>
    <name type="synonym">Caerostris bankana</name>
    <dbReference type="NCBI Taxonomy" id="172846"/>
    <lineage>
        <taxon>Eukaryota</taxon>
        <taxon>Metazoa</taxon>
        <taxon>Ecdysozoa</taxon>
        <taxon>Arthropoda</taxon>
        <taxon>Chelicerata</taxon>
        <taxon>Arachnida</taxon>
        <taxon>Araneae</taxon>
        <taxon>Araneomorphae</taxon>
        <taxon>Entelegynae</taxon>
        <taxon>Araneoidea</taxon>
        <taxon>Araneidae</taxon>
        <taxon>Caerostris</taxon>
    </lineage>
</organism>
<accession>A0AAV4QH89</accession>
<name>A0AAV4QH89_CAEEX</name>
<reference evidence="1 2" key="1">
    <citation type="submission" date="2021-06" db="EMBL/GenBank/DDBJ databases">
        <title>Caerostris extrusa draft genome.</title>
        <authorList>
            <person name="Kono N."/>
            <person name="Arakawa K."/>
        </authorList>
    </citation>
    <scope>NUCLEOTIDE SEQUENCE [LARGE SCALE GENOMIC DNA]</scope>
</reference>
<evidence type="ECO:0000313" key="2">
    <source>
        <dbReference type="Proteomes" id="UP001054945"/>
    </source>
</evidence>
<evidence type="ECO:0000313" key="1">
    <source>
        <dbReference type="EMBL" id="GIY08189.1"/>
    </source>
</evidence>
<proteinExistence type="predicted"/>
<dbReference type="EMBL" id="BPLR01006211">
    <property type="protein sequence ID" value="GIY08189.1"/>
    <property type="molecule type" value="Genomic_DNA"/>
</dbReference>